<dbReference type="InterPro" id="IPR011944">
    <property type="entry name" value="Steroid_delta5-4_isomerase"/>
</dbReference>
<dbReference type="RefSeq" id="WP_176571478.1">
    <property type="nucleotide sequence ID" value="NZ_CP056030.1"/>
</dbReference>
<protein>
    <submittedName>
        <fullName evidence="2">Nuclear transport factor 2 family protein</fullName>
    </submittedName>
</protein>
<proteinExistence type="predicted"/>
<organism evidence="2 3">
    <name type="scientific">Pseudomonas eucalypticola</name>
    <dbReference type="NCBI Taxonomy" id="2599595"/>
    <lineage>
        <taxon>Bacteria</taxon>
        <taxon>Pseudomonadati</taxon>
        <taxon>Pseudomonadota</taxon>
        <taxon>Gammaproteobacteria</taxon>
        <taxon>Pseudomonadales</taxon>
        <taxon>Pseudomonadaceae</taxon>
        <taxon>Pseudomonas</taxon>
    </lineage>
</organism>
<accession>A0A7D5HI02</accession>
<dbReference type="EMBL" id="CP056030">
    <property type="protein sequence ID" value="QKZ05766.1"/>
    <property type="molecule type" value="Genomic_DNA"/>
</dbReference>
<sequence>MLDDHALTATLRALEDQRYHAMRQGDLETFAHLAHPDLVYVHSNGVQDTLARYLAKCRDGLYRYHRIDHQVHEVRRAGDTALAFGEMWADITSHGVAKTLHNRTLSVWLDTAEGWRLLAYQPTPVVQRPAPAATQGDLPHVNAPIRL</sequence>
<dbReference type="Gene3D" id="3.10.450.50">
    <property type="match status" value="1"/>
</dbReference>
<feature type="domain" description="DUF4440" evidence="1">
    <location>
        <begin position="11"/>
        <end position="117"/>
    </location>
</feature>
<gene>
    <name evidence="2" type="ORF">HWQ56_18965</name>
</gene>
<dbReference type="InterPro" id="IPR032710">
    <property type="entry name" value="NTF2-like_dom_sf"/>
</dbReference>
<dbReference type="Proteomes" id="UP000509568">
    <property type="component" value="Chromosome"/>
</dbReference>
<dbReference type="Pfam" id="PF14534">
    <property type="entry name" value="DUF4440"/>
    <property type="match status" value="1"/>
</dbReference>
<evidence type="ECO:0000313" key="3">
    <source>
        <dbReference type="Proteomes" id="UP000509568"/>
    </source>
</evidence>
<dbReference type="InterPro" id="IPR027843">
    <property type="entry name" value="DUF4440"/>
</dbReference>
<name>A0A7D5HI02_9PSED</name>
<dbReference type="NCBIfam" id="TIGR02246">
    <property type="entry name" value="SgcJ/EcaC family oxidoreductase"/>
    <property type="match status" value="1"/>
</dbReference>
<evidence type="ECO:0000259" key="1">
    <source>
        <dbReference type="Pfam" id="PF14534"/>
    </source>
</evidence>
<keyword evidence="3" id="KW-1185">Reference proteome</keyword>
<evidence type="ECO:0000313" key="2">
    <source>
        <dbReference type="EMBL" id="QKZ05766.1"/>
    </source>
</evidence>
<dbReference type="KEGG" id="pez:HWQ56_18965"/>
<reference evidence="2 3" key="1">
    <citation type="submission" date="2020-06" db="EMBL/GenBank/DDBJ databases">
        <title>Pseudomonas eucalypticola sp. nov., an endophyte of Eucalyptus dunnii leaves with biocontrol ability of eucalyptus leaf blight.</title>
        <authorList>
            <person name="Liu Y."/>
            <person name="Song Z."/>
            <person name="Zeng H."/>
            <person name="Lu M."/>
            <person name="Wang X."/>
            <person name="Lian X."/>
            <person name="Zhang Q."/>
        </authorList>
    </citation>
    <scope>NUCLEOTIDE SEQUENCE [LARGE SCALE GENOMIC DNA]</scope>
    <source>
        <strain evidence="2 3">NP-1</strain>
    </source>
</reference>
<dbReference type="AlphaFoldDB" id="A0A7D5HI02"/>
<dbReference type="SUPFAM" id="SSF54427">
    <property type="entry name" value="NTF2-like"/>
    <property type="match status" value="1"/>
</dbReference>